<feature type="domain" description="NAD-dependent epimerase/dehydratase" evidence="1">
    <location>
        <begin position="4"/>
        <end position="225"/>
    </location>
</feature>
<dbReference type="Gene3D" id="3.40.50.720">
    <property type="entry name" value="NAD(P)-binding Rossmann-like Domain"/>
    <property type="match status" value="1"/>
</dbReference>
<dbReference type="EMBL" id="QEWP01000004">
    <property type="protein sequence ID" value="PWE00139.1"/>
    <property type="molecule type" value="Genomic_DNA"/>
</dbReference>
<dbReference type="InterPro" id="IPR051783">
    <property type="entry name" value="NAD(P)-dependent_oxidoreduct"/>
</dbReference>
<reference evidence="2 3" key="1">
    <citation type="submission" date="2018-05" db="EMBL/GenBank/DDBJ databases">
        <title>Marinilabilia rubrum sp. nov., isolated from saltern sediment.</title>
        <authorList>
            <person name="Zhang R."/>
        </authorList>
    </citation>
    <scope>NUCLEOTIDE SEQUENCE [LARGE SCALE GENOMIC DNA]</scope>
    <source>
        <strain evidence="2 3">WTE16</strain>
    </source>
</reference>
<organism evidence="2 3">
    <name type="scientific">Marinilabilia rubra</name>
    <dbReference type="NCBI Taxonomy" id="2162893"/>
    <lineage>
        <taxon>Bacteria</taxon>
        <taxon>Pseudomonadati</taxon>
        <taxon>Bacteroidota</taxon>
        <taxon>Bacteroidia</taxon>
        <taxon>Marinilabiliales</taxon>
        <taxon>Marinilabiliaceae</taxon>
        <taxon>Marinilabilia</taxon>
    </lineage>
</organism>
<evidence type="ECO:0000313" key="2">
    <source>
        <dbReference type="EMBL" id="PWE00139.1"/>
    </source>
</evidence>
<dbReference type="RefSeq" id="WP_109263762.1">
    <property type="nucleotide sequence ID" value="NZ_QEWP01000004.1"/>
</dbReference>
<dbReference type="OrthoDB" id="1490291at2"/>
<accession>A0A2U2BAQ1</accession>
<gene>
    <name evidence="2" type="ORF">DDZ16_07220</name>
</gene>
<keyword evidence="3" id="KW-1185">Reference proteome</keyword>
<dbReference type="PANTHER" id="PTHR48079">
    <property type="entry name" value="PROTEIN YEEZ"/>
    <property type="match status" value="1"/>
</dbReference>
<protein>
    <submittedName>
        <fullName evidence="2">NAD-dependent dehydratase</fullName>
    </submittedName>
</protein>
<dbReference type="InterPro" id="IPR036291">
    <property type="entry name" value="NAD(P)-bd_dom_sf"/>
</dbReference>
<dbReference type="InterPro" id="IPR001509">
    <property type="entry name" value="Epimerase_deHydtase"/>
</dbReference>
<evidence type="ECO:0000313" key="3">
    <source>
        <dbReference type="Proteomes" id="UP000244956"/>
    </source>
</evidence>
<comment type="caution">
    <text evidence="2">The sequence shown here is derived from an EMBL/GenBank/DDBJ whole genome shotgun (WGS) entry which is preliminary data.</text>
</comment>
<sequence length="326" mass="36089">MNKVLITGANGLLATNVIEELLKKGYWVRGLLRDCRKYKGPRHQKLELNEGDITDENSIIKALNGCEYLIHVAALTAHDISSYAPYLKVNVEATERLLKAAISAKIKKFVYVSSANAFGFGNQEHPGNENTPIKPPFSESHYAKSKLEGQKRVLKYKNQIDAMVVNPTFMIGPYDSKPSSGKIIIMGYNKKLVFCPPGGKNFVNVTDVSKGTVSALKKGKSGQAYLMAGENLTYKQFFQKLSAHSKKTPFIIKVPCPVLLSAGVIGNIMRWFGLKTQLSLTNMKMLCVKNFYSNQKAKNDLGVNFEPVESGIEAAVKWFKETGIIS</sequence>
<dbReference type="Proteomes" id="UP000244956">
    <property type="component" value="Unassembled WGS sequence"/>
</dbReference>
<dbReference type="Pfam" id="PF01370">
    <property type="entry name" value="Epimerase"/>
    <property type="match status" value="1"/>
</dbReference>
<name>A0A2U2BAQ1_9BACT</name>
<proteinExistence type="predicted"/>
<dbReference type="GO" id="GO:0005737">
    <property type="term" value="C:cytoplasm"/>
    <property type="evidence" value="ECO:0007669"/>
    <property type="project" value="TreeGrafter"/>
</dbReference>
<dbReference type="AlphaFoldDB" id="A0A2U2BAQ1"/>
<dbReference type="PANTHER" id="PTHR48079:SF6">
    <property type="entry name" value="NAD(P)-BINDING DOMAIN-CONTAINING PROTEIN-RELATED"/>
    <property type="match status" value="1"/>
</dbReference>
<evidence type="ECO:0000259" key="1">
    <source>
        <dbReference type="Pfam" id="PF01370"/>
    </source>
</evidence>
<dbReference type="GO" id="GO:0004029">
    <property type="term" value="F:aldehyde dehydrogenase (NAD+) activity"/>
    <property type="evidence" value="ECO:0007669"/>
    <property type="project" value="TreeGrafter"/>
</dbReference>
<dbReference type="SUPFAM" id="SSF51735">
    <property type="entry name" value="NAD(P)-binding Rossmann-fold domains"/>
    <property type="match status" value="1"/>
</dbReference>